<protein>
    <submittedName>
        <fullName evidence="1">Uncharacterized protein</fullName>
    </submittedName>
</protein>
<evidence type="ECO:0000313" key="1">
    <source>
        <dbReference type="EMBL" id="PZT54140.1"/>
    </source>
</evidence>
<proteinExistence type="predicted"/>
<evidence type="ECO:0000313" key="2">
    <source>
        <dbReference type="Proteomes" id="UP000249204"/>
    </source>
</evidence>
<dbReference type="Proteomes" id="UP000249204">
    <property type="component" value="Unassembled WGS sequence"/>
</dbReference>
<dbReference type="EMBL" id="QKWW01000055">
    <property type="protein sequence ID" value="PZT54140.1"/>
    <property type="molecule type" value="Genomic_DNA"/>
</dbReference>
<name>A0A2W6P381_9BACL</name>
<reference evidence="1 2" key="1">
    <citation type="submission" date="2018-06" db="EMBL/GenBank/DDBJ databases">
        <title>Isolation of heavy metals resistant Paenibacillus silvae NC2 from Gold-Copper mine in ZiJin, China.</title>
        <authorList>
            <person name="Xu J."/>
            <person name="Mazhar H.S."/>
            <person name="Rensing C."/>
        </authorList>
    </citation>
    <scope>NUCLEOTIDE SEQUENCE [LARGE SCALE GENOMIC DNA]</scope>
    <source>
        <strain evidence="1 2">NC2</strain>
    </source>
</reference>
<organism evidence="1 2">
    <name type="scientific">Paenibacillus silvae</name>
    <dbReference type="NCBI Taxonomy" id="1325358"/>
    <lineage>
        <taxon>Bacteria</taxon>
        <taxon>Bacillati</taxon>
        <taxon>Bacillota</taxon>
        <taxon>Bacilli</taxon>
        <taxon>Bacillales</taxon>
        <taxon>Paenibacillaceae</taxon>
        <taxon>Paenibacillus</taxon>
    </lineage>
</organism>
<dbReference type="AlphaFoldDB" id="A0A2W6P381"/>
<accession>A0A2W6P381</accession>
<dbReference type="RefSeq" id="WP_111271784.1">
    <property type="nucleotide sequence ID" value="NZ_QKWW01000055.1"/>
</dbReference>
<gene>
    <name evidence="1" type="ORF">DN757_19105</name>
</gene>
<comment type="caution">
    <text evidence="1">The sequence shown here is derived from an EMBL/GenBank/DDBJ whole genome shotgun (WGS) entry which is preliminary data.</text>
</comment>
<sequence length="191" mass="21736">MFKDFVHRHSTCTVNGYEDKVILSRETKATTILGKEYVYNGLFSPKSPVVPGDIIQNDMTFLVQTLRFTATKDKYCSLIKTNSTIQVQRFTQEYDNYDNPKGKPVFIPVASDVVGFAQHVSAQLKQEEPGLLPTTSLVLLLQTSVDVKEPSDPELTQPDRIVIAGKKYQVDVVDRIKYPNLFFIQLCEERR</sequence>